<dbReference type="GO" id="GO:0008168">
    <property type="term" value="F:methyltransferase activity"/>
    <property type="evidence" value="ECO:0007669"/>
    <property type="project" value="UniProtKB-KW"/>
</dbReference>
<proteinExistence type="predicted"/>
<name>W9SJJ1_9ROSA</name>
<dbReference type="PANTHER" id="PTHR11680">
    <property type="entry name" value="SERINE HYDROXYMETHYLTRANSFERASE"/>
    <property type="match status" value="1"/>
</dbReference>
<dbReference type="STRING" id="981085.W9SJJ1"/>
<dbReference type="InterPro" id="IPR015424">
    <property type="entry name" value="PyrdxlP-dep_Trfase"/>
</dbReference>
<comment type="catalytic activity">
    <reaction evidence="1">
        <text>(6R)-5,10-methylene-5,6,7,8-tetrahydrofolate + glycine + H2O = (6S)-5,6,7,8-tetrahydrofolate + L-serine</text>
        <dbReference type="Rhea" id="RHEA:15481"/>
        <dbReference type="ChEBI" id="CHEBI:15377"/>
        <dbReference type="ChEBI" id="CHEBI:15636"/>
        <dbReference type="ChEBI" id="CHEBI:33384"/>
        <dbReference type="ChEBI" id="CHEBI:57305"/>
        <dbReference type="ChEBI" id="CHEBI:57453"/>
        <dbReference type="EC" id="2.1.2.1"/>
    </reaction>
</comment>
<evidence type="ECO:0000313" key="5">
    <source>
        <dbReference type="EMBL" id="EXC11743.1"/>
    </source>
</evidence>
<dbReference type="GO" id="GO:0004372">
    <property type="term" value="F:glycine hydroxymethyltransferase activity"/>
    <property type="evidence" value="ECO:0007669"/>
    <property type="project" value="UniProtKB-EC"/>
</dbReference>
<dbReference type="InterPro" id="IPR015421">
    <property type="entry name" value="PyrdxlP-dep_Trfase_major"/>
</dbReference>
<dbReference type="EMBL" id="KE345702">
    <property type="protein sequence ID" value="EXC11743.1"/>
    <property type="molecule type" value="Genomic_DNA"/>
</dbReference>
<feature type="domain" description="Serine hydroxymethyltransferase-like" evidence="4">
    <location>
        <begin position="117"/>
        <end position="180"/>
    </location>
</feature>
<keyword evidence="6" id="KW-1185">Reference proteome</keyword>
<dbReference type="InterPro" id="IPR039429">
    <property type="entry name" value="SHMT-like_dom"/>
</dbReference>
<dbReference type="Proteomes" id="UP000030645">
    <property type="component" value="Unassembled WGS sequence"/>
</dbReference>
<dbReference type="PANTHER" id="PTHR11680:SF63">
    <property type="entry name" value="SERINE HYDROXYMETHYLTRANSFERASE 3, CHLOROPLASTIC"/>
    <property type="match status" value="1"/>
</dbReference>
<comment type="cofactor">
    <cofactor evidence="2">
        <name>pyridoxal 5'-phosphate</name>
        <dbReference type="ChEBI" id="CHEBI:597326"/>
    </cofactor>
</comment>
<dbReference type="UniPathway" id="UPA00193"/>
<dbReference type="GO" id="GO:0030170">
    <property type="term" value="F:pyridoxal phosphate binding"/>
    <property type="evidence" value="ECO:0007669"/>
    <property type="project" value="TreeGrafter"/>
</dbReference>
<evidence type="ECO:0000313" key="6">
    <source>
        <dbReference type="Proteomes" id="UP000030645"/>
    </source>
</evidence>
<sequence length="199" mass="22183">MQACSGAYAAVTGTLQQLFWNNKTTPFPHNFQIKTASSKPIKASHVEATLVTGRPPPFVSVNGLSEADLEVHAIVDKEKERQFRSLELIASKNFTYRALWRLLAPASLTSILKACLPLSGSPSNFEVYTAILNPHDRIMGLDLPHGGHLSHGFMTPKRRVLGTSISFEAMPYRLDESTGACLLYFMRYMSIALFYFLKE</sequence>
<dbReference type="GO" id="GO:0035999">
    <property type="term" value="P:tetrahydrofolate interconversion"/>
    <property type="evidence" value="ECO:0007669"/>
    <property type="project" value="UniProtKB-UniPathway"/>
</dbReference>
<dbReference type="eggNOG" id="KOG2467">
    <property type="taxonomic scope" value="Eukaryota"/>
</dbReference>
<protein>
    <submittedName>
        <fullName evidence="5">Serine hydroxymethyltransferase</fullName>
    </submittedName>
</protein>
<reference evidence="6" key="1">
    <citation type="submission" date="2013-01" db="EMBL/GenBank/DDBJ databases">
        <title>Draft Genome Sequence of a Mulberry Tree, Morus notabilis C.K. Schneid.</title>
        <authorList>
            <person name="He N."/>
            <person name="Zhao S."/>
        </authorList>
    </citation>
    <scope>NUCLEOTIDE SEQUENCE</scope>
</reference>
<dbReference type="GO" id="GO:0032259">
    <property type="term" value="P:methylation"/>
    <property type="evidence" value="ECO:0007669"/>
    <property type="project" value="UniProtKB-KW"/>
</dbReference>
<dbReference type="GO" id="GO:0005739">
    <property type="term" value="C:mitochondrion"/>
    <property type="evidence" value="ECO:0007669"/>
    <property type="project" value="TreeGrafter"/>
</dbReference>
<dbReference type="InterPro" id="IPR049943">
    <property type="entry name" value="Ser_HO-MeTrfase-like"/>
</dbReference>
<gene>
    <name evidence="5" type="ORF">L484_020798</name>
</gene>
<organism evidence="5 6">
    <name type="scientific">Morus notabilis</name>
    <dbReference type="NCBI Taxonomy" id="981085"/>
    <lineage>
        <taxon>Eukaryota</taxon>
        <taxon>Viridiplantae</taxon>
        <taxon>Streptophyta</taxon>
        <taxon>Embryophyta</taxon>
        <taxon>Tracheophyta</taxon>
        <taxon>Spermatophyta</taxon>
        <taxon>Magnoliopsida</taxon>
        <taxon>eudicotyledons</taxon>
        <taxon>Gunneridae</taxon>
        <taxon>Pentapetalae</taxon>
        <taxon>rosids</taxon>
        <taxon>fabids</taxon>
        <taxon>Rosales</taxon>
        <taxon>Moraceae</taxon>
        <taxon>Moreae</taxon>
        <taxon>Morus</taxon>
    </lineage>
</organism>
<dbReference type="AlphaFoldDB" id="W9SJJ1"/>
<evidence type="ECO:0000256" key="1">
    <source>
        <dbReference type="ARBA" id="ARBA00001528"/>
    </source>
</evidence>
<keyword evidence="5" id="KW-0489">Methyltransferase</keyword>
<dbReference type="GO" id="GO:0019264">
    <property type="term" value="P:glycine biosynthetic process from serine"/>
    <property type="evidence" value="ECO:0007669"/>
    <property type="project" value="TreeGrafter"/>
</dbReference>
<keyword evidence="3" id="KW-0663">Pyridoxal phosphate</keyword>
<accession>W9SJJ1</accession>
<dbReference type="Pfam" id="PF00464">
    <property type="entry name" value="SHMT"/>
    <property type="match status" value="1"/>
</dbReference>
<evidence type="ECO:0000256" key="2">
    <source>
        <dbReference type="ARBA" id="ARBA00001933"/>
    </source>
</evidence>
<evidence type="ECO:0000256" key="3">
    <source>
        <dbReference type="ARBA" id="ARBA00022898"/>
    </source>
</evidence>
<dbReference type="Gene3D" id="3.40.640.10">
    <property type="entry name" value="Type I PLP-dependent aspartate aminotransferase-like (Major domain)"/>
    <property type="match status" value="1"/>
</dbReference>
<dbReference type="SUPFAM" id="SSF53383">
    <property type="entry name" value="PLP-dependent transferases"/>
    <property type="match status" value="1"/>
</dbReference>
<keyword evidence="5" id="KW-0808">Transferase</keyword>
<evidence type="ECO:0000259" key="4">
    <source>
        <dbReference type="Pfam" id="PF00464"/>
    </source>
</evidence>